<proteinExistence type="predicted"/>
<evidence type="ECO:0000313" key="2">
    <source>
        <dbReference type="EMBL" id="KAJ8410682.1"/>
    </source>
</evidence>
<dbReference type="Proteomes" id="UP001221898">
    <property type="component" value="Unassembled WGS sequence"/>
</dbReference>
<reference evidence="2" key="1">
    <citation type="journal article" date="2023" name="Science">
        <title>Genome structures resolve the early diversification of teleost fishes.</title>
        <authorList>
            <person name="Parey E."/>
            <person name="Louis A."/>
            <person name="Montfort J."/>
            <person name="Bouchez O."/>
            <person name="Roques C."/>
            <person name="Iampietro C."/>
            <person name="Lluch J."/>
            <person name="Castinel A."/>
            <person name="Donnadieu C."/>
            <person name="Desvignes T."/>
            <person name="Floi Bucao C."/>
            <person name="Jouanno E."/>
            <person name="Wen M."/>
            <person name="Mejri S."/>
            <person name="Dirks R."/>
            <person name="Jansen H."/>
            <person name="Henkel C."/>
            <person name="Chen W.J."/>
            <person name="Zahm M."/>
            <person name="Cabau C."/>
            <person name="Klopp C."/>
            <person name="Thompson A.W."/>
            <person name="Robinson-Rechavi M."/>
            <person name="Braasch I."/>
            <person name="Lecointre G."/>
            <person name="Bobe J."/>
            <person name="Postlethwait J.H."/>
            <person name="Berthelot C."/>
            <person name="Roest Crollius H."/>
            <person name="Guiguen Y."/>
        </authorList>
    </citation>
    <scope>NUCLEOTIDE SEQUENCE</scope>
    <source>
        <strain evidence="2">NC1722</strain>
    </source>
</reference>
<feature type="compositionally biased region" description="Basic and acidic residues" evidence="1">
    <location>
        <begin position="78"/>
        <end position="87"/>
    </location>
</feature>
<gene>
    <name evidence="2" type="ORF">AAFF_G00186390</name>
</gene>
<dbReference type="EMBL" id="JAINUG010000025">
    <property type="protein sequence ID" value="KAJ8410682.1"/>
    <property type="molecule type" value="Genomic_DNA"/>
</dbReference>
<evidence type="ECO:0000313" key="3">
    <source>
        <dbReference type="Proteomes" id="UP001221898"/>
    </source>
</evidence>
<protein>
    <submittedName>
        <fullName evidence="2">Uncharacterized protein</fullName>
    </submittedName>
</protein>
<sequence>MTRGQASPPTVRERRSCGLRQTLQPLPHRDWAGGQDQVALLSWHTMTLILFQGWLMLEVNHRAKGCRCGSHHTPPPQRWEEQKERPNADQTVLSGVFTKQSSILRTGNKEEALPLSISPERQSLTCHGRFLS</sequence>
<organism evidence="2 3">
    <name type="scientific">Aldrovandia affinis</name>
    <dbReference type="NCBI Taxonomy" id="143900"/>
    <lineage>
        <taxon>Eukaryota</taxon>
        <taxon>Metazoa</taxon>
        <taxon>Chordata</taxon>
        <taxon>Craniata</taxon>
        <taxon>Vertebrata</taxon>
        <taxon>Euteleostomi</taxon>
        <taxon>Actinopterygii</taxon>
        <taxon>Neopterygii</taxon>
        <taxon>Teleostei</taxon>
        <taxon>Notacanthiformes</taxon>
        <taxon>Halosauridae</taxon>
        <taxon>Aldrovandia</taxon>
    </lineage>
</organism>
<feature type="region of interest" description="Disordered" evidence="1">
    <location>
        <begin position="66"/>
        <end position="90"/>
    </location>
</feature>
<evidence type="ECO:0000256" key="1">
    <source>
        <dbReference type="SAM" id="MobiDB-lite"/>
    </source>
</evidence>
<dbReference type="AlphaFoldDB" id="A0AAD7WVF3"/>
<keyword evidence="3" id="KW-1185">Reference proteome</keyword>
<name>A0AAD7WVF3_9TELE</name>
<accession>A0AAD7WVF3</accession>
<comment type="caution">
    <text evidence="2">The sequence shown here is derived from an EMBL/GenBank/DDBJ whole genome shotgun (WGS) entry which is preliminary data.</text>
</comment>